<evidence type="ECO:0000256" key="5">
    <source>
        <dbReference type="ARBA" id="ARBA00023004"/>
    </source>
</evidence>
<dbReference type="InterPro" id="IPR002323">
    <property type="entry name" value="Cyt_CIE"/>
</dbReference>
<dbReference type="InterPro" id="IPR036909">
    <property type="entry name" value="Cyt_c-like_dom_sf"/>
</dbReference>
<dbReference type="GO" id="GO:0005506">
    <property type="term" value="F:iron ion binding"/>
    <property type="evidence" value="ECO:0007669"/>
    <property type="project" value="InterPro"/>
</dbReference>
<keyword evidence="2 6" id="KW-0349">Heme</keyword>
<dbReference type="Gene3D" id="1.10.760.10">
    <property type="entry name" value="Cytochrome c-like domain"/>
    <property type="match status" value="1"/>
</dbReference>
<name>A0A3L7E2U0_9GAMM</name>
<dbReference type="EMBL" id="QRAN01000002">
    <property type="protein sequence ID" value="RLQ23399.1"/>
    <property type="molecule type" value="Genomic_DNA"/>
</dbReference>
<evidence type="ECO:0000256" key="2">
    <source>
        <dbReference type="ARBA" id="ARBA00022617"/>
    </source>
</evidence>
<dbReference type="GO" id="GO:0020037">
    <property type="term" value="F:heme binding"/>
    <property type="evidence" value="ECO:0007669"/>
    <property type="project" value="InterPro"/>
</dbReference>
<organism evidence="8 9">
    <name type="scientific">Seongchinamella sediminis</name>
    <dbReference type="NCBI Taxonomy" id="2283635"/>
    <lineage>
        <taxon>Bacteria</taxon>
        <taxon>Pseudomonadati</taxon>
        <taxon>Pseudomonadota</taxon>
        <taxon>Gammaproteobacteria</taxon>
        <taxon>Cellvibrionales</taxon>
        <taxon>Halieaceae</taxon>
        <taxon>Seongchinamella</taxon>
    </lineage>
</organism>
<keyword evidence="1" id="KW-0813">Transport</keyword>
<dbReference type="PRINTS" id="PR00607">
    <property type="entry name" value="CYTCHROMECIE"/>
</dbReference>
<dbReference type="InterPro" id="IPR009056">
    <property type="entry name" value="Cyt_c-like_dom"/>
</dbReference>
<keyword evidence="4" id="KW-0249">Electron transport</keyword>
<accession>A0A3L7E2U0</accession>
<evidence type="ECO:0000313" key="8">
    <source>
        <dbReference type="EMBL" id="RLQ23399.1"/>
    </source>
</evidence>
<protein>
    <recommendedName>
        <fullName evidence="7">Cytochrome c domain-containing protein</fullName>
    </recommendedName>
</protein>
<dbReference type="Proteomes" id="UP000265509">
    <property type="component" value="Unassembled WGS sequence"/>
</dbReference>
<dbReference type="PANTHER" id="PTHR40942:SF4">
    <property type="entry name" value="CYTOCHROME C5"/>
    <property type="match status" value="1"/>
</dbReference>
<reference evidence="8 9" key="1">
    <citation type="submission" date="2018-07" db="EMBL/GenBank/DDBJ databases">
        <title>Halioglobus sp. genome submission.</title>
        <authorList>
            <person name="Ye M.-Q."/>
            <person name="Du Z.-J."/>
        </authorList>
    </citation>
    <scope>NUCLEOTIDE SEQUENCE [LARGE SCALE GENOMIC DNA]</scope>
    <source>
        <strain evidence="8 9">U0301</strain>
    </source>
</reference>
<dbReference type="Pfam" id="PF13442">
    <property type="entry name" value="Cytochrome_CBB3"/>
    <property type="match status" value="1"/>
</dbReference>
<evidence type="ECO:0000256" key="4">
    <source>
        <dbReference type="ARBA" id="ARBA00022982"/>
    </source>
</evidence>
<evidence type="ECO:0000313" key="9">
    <source>
        <dbReference type="Proteomes" id="UP000265509"/>
    </source>
</evidence>
<dbReference type="PROSITE" id="PS51007">
    <property type="entry name" value="CYTC"/>
    <property type="match status" value="1"/>
</dbReference>
<dbReference type="GO" id="GO:0009055">
    <property type="term" value="F:electron transfer activity"/>
    <property type="evidence" value="ECO:0007669"/>
    <property type="project" value="InterPro"/>
</dbReference>
<keyword evidence="3 6" id="KW-0479">Metal-binding</keyword>
<comment type="caution">
    <text evidence="8">The sequence shown here is derived from an EMBL/GenBank/DDBJ whole genome shotgun (WGS) entry which is preliminary data.</text>
</comment>
<evidence type="ECO:0000256" key="3">
    <source>
        <dbReference type="ARBA" id="ARBA00022723"/>
    </source>
</evidence>
<evidence type="ECO:0000256" key="6">
    <source>
        <dbReference type="PROSITE-ProRule" id="PRU00433"/>
    </source>
</evidence>
<dbReference type="PANTHER" id="PTHR40942">
    <property type="match status" value="1"/>
</dbReference>
<feature type="domain" description="Cytochrome c" evidence="7">
    <location>
        <begin position="66"/>
        <end position="146"/>
    </location>
</feature>
<sequence length="153" mass="16343">MPDVAEWASMTGTAMLVIALAPPPRRALLHCKAVTGEITDMKKPVPAAVAVTALMVASALSAASSERMEDGKRAYELICARCHQAGVDGAPVVGQKDDWADRSHLWQAVLTRHAEKGYLKMPARGDATHATDYDVGAAAEYMLTITHPEMTAD</sequence>
<dbReference type="AlphaFoldDB" id="A0A3L7E2U0"/>
<gene>
    <name evidence="8" type="ORF">DWB85_02270</name>
</gene>
<keyword evidence="9" id="KW-1185">Reference proteome</keyword>
<keyword evidence="5 6" id="KW-0408">Iron</keyword>
<dbReference type="OrthoDB" id="9814708at2"/>
<evidence type="ECO:0000259" key="7">
    <source>
        <dbReference type="PROSITE" id="PS51007"/>
    </source>
</evidence>
<proteinExistence type="predicted"/>
<dbReference type="SUPFAM" id="SSF46626">
    <property type="entry name" value="Cytochrome c"/>
    <property type="match status" value="1"/>
</dbReference>
<evidence type="ECO:0000256" key="1">
    <source>
        <dbReference type="ARBA" id="ARBA00022448"/>
    </source>
</evidence>